<evidence type="ECO:0000256" key="2">
    <source>
        <dbReference type="ARBA" id="ARBA00022741"/>
    </source>
</evidence>
<dbReference type="PANTHER" id="PTHR42788:SF13">
    <property type="entry name" value="ALIPHATIC SULFONATES IMPORT ATP-BINDING PROTEIN SSUB"/>
    <property type="match status" value="1"/>
</dbReference>
<dbReference type="Gene3D" id="3.40.50.300">
    <property type="entry name" value="P-loop containing nucleotide triphosphate hydrolases"/>
    <property type="match status" value="1"/>
</dbReference>
<organism evidence="5 6">
    <name type="scientific">Granulicatella balaenopterae</name>
    <dbReference type="NCBI Taxonomy" id="137733"/>
    <lineage>
        <taxon>Bacteria</taxon>
        <taxon>Bacillati</taxon>
        <taxon>Bacillota</taxon>
        <taxon>Bacilli</taxon>
        <taxon>Lactobacillales</taxon>
        <taxon>Carnobacteriaceae</taxon>
        <taxon>Granulicatella</taxon>
    </lineage>
</organism>
<dbReference type="GO" id="GO:0016887">
    <property type="term" value="F:ATP hydrolysis activity"/>
    <property type="evidence" value="ECO:0007669"/>
    <property type="project" value="InterPro"/>
</dbReference>
<dbReference type="InterPro" id="IPR003439">
    <property type="entry name" value="ABC_transporter-like_ATP-bd"/>
</dbReference>
<dbReference type="InterPro" id="IPR050166">
    <property type="entry name" value="ABC_transporter_ATP-bind"/>
</dbReference>
<dbReference type="SUPFAM" id="SSF52540">
    <property type="entry name" value="P-loop containing nucleoside triphosphate hydrolases"/>
    <property type="match status" value="1"/>
</dbReference>
<gene>
    <name evidence="5" type="ORF">SAMN05421767_10757</name>
</gene>
<dbReference type="EMBL" id="FOGF01000007">
    <property type="protein sequence ID" value="SEQ80875.1"/>
    <property type="molecule type" value="Genomic_DNA"/>
</dbReference>
<keyword evidence="2" id="KW-0547">Nucleotide-binding</keyword>
<dbReference type="PROSITE" id="PS50893">
    <property type="entry name" value="ABC_TRANSPORTER_2"/>
    <property type="match status" value="1"/>
</dbReference>
<evidence type="ECO:0000256" key="3">
    <source>
        <dbReference type="ARBA" id="ARBA00022840"/>
    </source>
</evidence>
<dbReference type="PANTHER" id="PTHR42788">
    <property type="entry name" value="TAURINE IMPORT ATP-BINDING PROTEIN-RELATED"/>
    <property type="match status" value="1"/>
</dbReference>
<sequence>MLEVKDLSYQINGLEIIKNISLTIEKNQVVAIIGPSGCGKSTLLKIIADLAPIEKGTIEKNYHHLSFIFQDNRLLDWLSVWQNIALVKNQEEAAQIEEILSEVGLTNFKDFKPSQLSGGMKKRCDIARAFYYGGDLLLADEPFSGLDYFLKLDMVDLVAKLIHERQTAMLLITHDVDEALLLADKIIILSERPSKVIKTVDLSDLDKGMGCSPEYLQYKQEILELIKSQK</sequence>
<keyword evidence="6" id="KW-1185">Reference proteome</keyword>
<dbReference type="Pfam" id="PF00005">
    <property type="entry name" value="ABC_tran"/>
    <property type="match status" value="1"/>
</dbReference>
<dbReference type="AlphaFoldDB" id="A0A1H9J2N3"/>
<keyword evidence="1" id="KW-0813">Transport</keyword>
<name>A0A1H9J2N3_9LACT</name>
<dbReference type="InterPro" id="IPR003593">
    <property type="entry name" value="AAA+_ATPase"/>
</dbReference>
<evidence type="ECO:0000259" key="4">
    <source>
        <dbReference type="PROSITE" id="PS50893"/>
    </source>
</evidence>
<dbReference type="SMART" id="SM00382">
    <property type="entry name" value="AAA"/>
    <property type="match status" value="1"/>
</dbReference>
<accession>A0A1H9J2N3</accession>
<dbReference type="Proteomes" id="UP000198556">
    <property type="component" value="Unassembled WGS sequence"/>
</dbReference>
<dbReference type="InterPro" id="IPR027417">
    <property type="entry name" value="P-loop_NTPase"/>
</dbReference>
<evidence type="ECO:0000313" key="5">
    <source>
        <dbReference type="EMBL" id="SEQ80875.1"/>
    </source>
</evidence>
<keyword evidence="3 5" id="KW-0067">ATP-binding</keyword>
<feature type="domain" description="ABC transporter" evidence="4">
    <location>
        <begin position="2"/>
        <end position="216"/>
    </location>
</feature>
<protein>
    <submittedName>
        <fullName evidence="5">NitT/TauT family transport system ATP-binding protein</fullName>
    </submittedName>
</protein>
<reference evidence="5 6" key="1">
    <citation type="submission" date="2016-10" db="EMBL/GenBank/DDBJ databases">
        <authorList>
            <person name="de Groot N.N."/>
        </authorList>
    </citation>
    <scope>NUCLEOTIDE SEQUENCE [LARGE SCALE GENOMIC DNA]</scope>
    <source>
        <strain evidence="5 6">DSM 15827</strain>
    </source>
</reference>
<evidence type="ECO:0000256" key="1">
    <source>
        <dbReference type="ARBA" id="ARBA00022448"/>
    </source>
</evidence>
<evidence type="ECO:0000313" key="6">
    <source>
        <dbReference type="Proteomes" id="UP000198556"/>
    </source>
</evidence>
<dbReference type="GO" id="GO:0005524">
    <property type="term" value="F:ATP binding"/>
    <property type="evidence" value="ECO:0007669"/>
    <property type="project" value="UniProtKB-KW"/>
</dbReference>
<dbReference type="STRING" id="137733.SAMN05421767_10757"/>
<proteinExistence type="predicted"/>